<feature type="domain" description="Limiting CO2-inducible protein B/C beta carbonyic anhydrase" evidence="3">
    <location>
        <begin position="113"/>
        <end position="332"/>
    </location>
</feature>
<feature type="chain" id="PRO_5031427299" description="Limiting CO2-inducible protein B/C beta carbonyic anhydrase domain-containing protein" evidence="2">
    <location>
        <begin position="27"/>
        <end position="417"/>
    </location>
</feature>
<sequence>MFIRNEAFLLLISLCVISGLVIPSRGSLSQTRIFSADKIVLKNSMNNKYDNNEDDISRYRRKLEPTLSAREARIIGPFMALTTPLFGVAEKAFAANGAGSFDETLNSYFPGSISNNEITYRMTSALRGRGYKEGNTLIGSSFCSDEINDTSSSFVTLLAKKLTTLQDGGIFNLGGLGGLPFVGTSGFGAFTSHCPGNGKIVIVFGPHVGISDDGIVGKVERIGKKNPSTSCGAAVGAYKAIKAGAVDYDAPYNVRDFQEEYIIKNLRKKLGPLAEIEKKGDDGAVAYVTQQMYNLVWDIVRRNVEDFTSKPGFWDKCTEVTLLGGILVNRGHGVGLLGGDDLFQPLTLTTIAAAGESNIYGDVFGDLRTPKTNVDSGFNRDKIKQVRGANVFEEQPVPKIPSPAPAAQIPVPVPKSP</sequence>
<evidence type="ECO:0000259" key="3">
    <source>
        <dbReference type="Pfam" id="PF18599"/>
    </source>
</evidence>
<dbReference type="PANTHER" id="PTHR38016">
    <property type="entry name" value="UNNAMED PRODUCT"/>
    <property type="match status" value="1"/>
</dbReference>
<evidence type="ECO:0000256" key="2">
    <source>
        <dbReference type="SAM" id="SignalP"/>
    </source>
</evidence>
<dbReference type="AlphaFoldDB" id="A0A7S2S418"/>
<name>A0A7S2S418_9STRA</name>
<dbReference type="PANTHER" id="PTHR38016:SF1">
    <property type="entry name" value="LIMITING CO2-INDUCIBLE PROTEIN B_C BETA CARBONYIC ANHYDRASE DOMAIN-CONTAINING PROTEIN"/>
    <property type="match status" value="1"/>
</dbReference>
<dbReference type="Pfam" id="PF18599">
    <property type="entry name" value="LCIB_C_CA"/>
    <property type="match status" value="1"/>
</dbReference>
<proteinExistence type="predicted"/>
<keyword evidence="2" id="KW-0732">Signal</keyword>
<feature type="signal peptide" evidence="2">
    <location>
        <begin position="1"/>
        <end position="26"/>
    </location>
</feature>
<organism evidence="4">
    <name type="scientific">Eucampia antarctica</name>
    <dbReference type="NCBI Taxonomy" id="49252"/>
    <lineage>
        <taxon>Eukaryota</taxon>
        <taxon>Sar</taxon>
        <taxon>Stramenopiles</taxon>
        <taxon>Ochrophyta</taxon>
        <taxon>Bacillariophyta</taxon>
        <taxon>Mediophyceae</taxon>
        <taxon>Biddulphiophycidae</taxon>
        <taxon>Hemiaulales</taxon>
        <taxon>Hemiaulaceae</taxon>
        <taxon>Eucampia</taxon>
    </lineage>
</organism>
<accession>A0A7S2S418</accession>
<gene>
    <name evidence="4" type="ORF">EANT1437_LOCUS11847</name>
</gene>
<dbReference type="EMBL" id="HBHI01023043">
    <property type="protein sequence ID" value="CAD9688895.1"/>
    <property type="molecule type" value="Transcribed_RNA"/>
</dbReference>
<reference evidence="4" key="1">
    <citation type="submission" date="2021-01" db="EMBL/GenBank/DDBJ databases">
        <authorList>
            <person name="Corre E."/>
            <person name="Pelletier E."/>
            <person name="Niang G."/>
            <person name="Scheremetjew M."/>
            <person name="Finn R."/>
            <person name="Kale V."/>
            <person name="Holt S."/>
            <person name="Cochrane G."/>
            <person name="Meng A."/>
            <person name="Brown T."/>
            <person name="Cohen L."/>
        </authorList>
    </citation>
    <scope>NUCLEOTIDE SEQUENCE</scope>
    <source>
        <strain evidence="4">CCMP1452</strain>
    </source>
</reference>
<dbReference type="InterPro" id="IPR040703">
    <property type="entry name" value="LCIB/C_CA"/>
</dbReference>
<evidence type="ECO:0000256" key="1">
    <source>
        <dbReference type="SAM" id="MobiDB-lite"/>
    </source>
</evidence>
<evidence type="ECO:0000313" key="4">
    <source>
        <dbReference type="EMBL" id="CAD9688895.1"/>
    </source>
</evidence>
<protein>
    <recommendedName>
        <fullName evidence="3">Limiting CO2-inducible protein B/C beta carbonyic anhydrase domain-containing protein</fullName>
    </recommendedName>
</protein>
<feature type="region of interest" description="Disordered" evidence="1">
    <location>
        <begin position="394"/>
        <end position="417"/>
    </location>
</feature>